<dbReference type="AlphaFoldDB" id="A0A165P4H7"/>
<keyword evidence="1" id="KW-0472">Membrane</keyword>
<reference evidence="3 4" key="1">
    <citation type="journal article" date="2016" name="Mol. Biol. Evol.">
        <title>Comparative Genomics of Early-Diverging Mushroom-Forming Fungi Provides Insights into the Origins of Lignocellulose Decay Capabilities.</title>
        <authorList>
            <person name="Nagy L.G."/>
            <person name="Riley R."/>
            <person name="Tritt A."/>
            <person name="Adam C."/>
            <person name="Daum C."/>
            <person name="Floudas D."/>
            <person name="Sun H."/>
            <person name="Yadav J.S."/>
            <person name="Pangilinan J."/>
            <person name="Larsson K.H."/>
            <person name="Matsuura K."/>
            <person name="Barry K."/>
            <person name="Labutti K."/>
            <person name="Kuo R."/>
            <person name="Ohm R.A."/>
            <person name="Bhattacharya S.S."/>
            <person name="Shirouzu T."/>
            <person name="Yoshinaga Y."/>
            <person name="Martin F.M."/>
            <person name="Grigoriev I.V."/>
            <person name="Hibbett D.S."/>
        </authorList>
    </citation>
    <scope>NUCLEOTIDE SEQUENCE [LARGE SCALE GENOMIC DNA]</scope>
    <source>
        <strain evidence="3 4">HHB12029</strain>
    </source>
</reference>
<evidence type="ECO:0000313" key="3">
    <source>
        <dbReference type="EMBL" id="KZW01634.1"/>
    </source>
</evidence>
<dbReference type="Proteomes" id="UP000077266">
    <property type="component" value="Unassembled WGS sequence"/>
</dbReference>
<evidence type="ECO:0000313" key="4">
    <source>
        <dbReference type="Proteomes" id="UP000077266"/>
    </source>
</evidence>
<organism evidence="3 4">
    <name type="scientific">Exidia glandulosa HHB12029</name>
    <dbReference type="NCBI Taxonomy" id="1314781"/>
    <lineage>
        <taxon>Eukaryota</taxon>
        <taxon>Fungi</taxon>
        <taxon>Dikarya</taxon>
        <taxon>Basidiomycota</taxon>
        <taxon>Agaricomycotina</taxon>
        <taxon>Agaricomycetes</taxon>
        <taxon>Auriculariales</taxon>
        <taxon>Exidiaceae</taxon>
        <taxon>Exidia</taxon>
    </lineage>
</organism>
<feature type="signal peptide" evidence="2">
    <location>
        <begin position="1"/>
        <end position="19"/>
    </location>
</feature>
<dbReference type="OrthoDB" id="3303925at2759"/>
<evidence type="ECO:0000256" key="1">
    <source>
        <dbReference type="SAM" id="Phobius"/>
    </source>
</evidence>
<sequence length="224" mass="23910">MFGVLQLLFALFLSGSCTFGEFTTEACWQRNCLVKNDAGTLCLHTAYNGAIATACDDSVLSSLLAAHINSTIGLSIAYYNEHAQFLGPTIWPVPQPLPYTIYVCMSGPRVDRDGQQGHRTLCRTALHDNDIRDADSHAHECVVESAQAFVTDGCYRSPSGSISGEAVLPTATAFLDDPKITHAFFVMGGILTIGSLLAVCGASHVRLWADGRSLPNGLPSSSKA</sequence>
<feature type="chain" id="PRO_5007863746" evidence="2">
    <location>
        <begin position="20"/>
        <end position="224"/>
    </location>
</feature>
<keyword evidence="2" id="KW-0732">Signal</keyword>
<protein>
    <submittedName>
        <fullName evidence="3">Uncharacterized protein</fullName>
    </submittedName>
</protein>
<evidence type="ECO:0000256" key="2">
    <source>
        <dbReference type="SAM" id="SignalP"/>
    </source>
</evidence>
<accession>A0A165P4H7</accession>
<proteinExistence type="predicted"/>
<keyword evidence="1" id="KW-1133">Transmembrane helix</keyword>
<gene>
    <name evidence="3" type="ORF">EXIGLDRAFT_717216</name>
</gene>
<feature type="transmembrane region" description="Helical" evidence="1">
    <location>
        <begin position="183"/>
        <end position="205"/>
    </location>
</feature>
<dbReference type="EMBL" id="KV425892">
    <property type="protein sequence ID" value="KZW01634.1"/>
    <property type="molecule type" value="Genomic_DNA"/>
</dbReference>
<dbReference type="InParanoid" id="A0A165P4H7"/>
<name>A0A165P4H7_EXIGL</name>
<keyword evidence="1" id="KW-0812">Transmembrane</keyword>
<keyword evidence="4" id="KW-1185">Reference proteome</keyword>